<evidence type="ECO:0000256" key="1">
    <source>
        <dbReference type="SAM" id="MobiDB-lite"/>
    </source>
</evidence>
<evidence type="ECO:0000313" key="3">
    <source>
        <dbReference type="EMBL" id="KIX92657.1"/>
    </source>
</evidence>
<name>A0A0D2JHI7_9EURO</name>
<dbReference type="Proteomes" id="UP000053411">
    <property type="component" value="Unassembled WGS sequence"/>
</dbReference>
<dbReference type="SUPFAM" id="SSF51338">
    <property type="entry name" value="Composite domain of metallo-dependent hydrolases"/>
    <property type="match status" value="1"/>
</dbReference>
<dbReference type="PANTHER" id="PTHR43135:SF3">
    <property type="entry name" value="ALPHA-D-RIBOSE 1-METHYLPHOSPHONATE 5-TRIPHOSPHATE DIPHOSPHATASE"/>
    <property type="match status" value="1"/>
</dbReference>
<dbReference type="VEuPathDB" id="FungiDB:Z520_11686"/>
<dbReference type="InterPro" id="IPR051781">
    <property type="entry name" value="Metallo-dep_Hydrolase"/>
</dbReference>
<dbReference type="RefSeq" id="XP_016626780.1">
    <property type="nucleotide sequence ID" value="XM_016782174.1"/>
</dbReference>
<evidence type="ECO:0000313" key="4">
    <source>
        <dbReference type="Proteomes" id="UP000053411"/>
    </source>
</evidence>
<dbReference type="InterPro" id="IPR032466">
    <property type="entry name" value="Metal_Hydrolase"/>
</dbReference>
<dbReference type="STRING" id="1442371.A0A0D2JHI7"/>
<organism evidence="3 4">
    <name type="scientific">Fonsecaea multimorphosa CBS 102226</name>
    <dbReference type="NCBI Taxonomy" id="1442371"/>
    <lineage>
        <taxon>Eukaryota</taxon>
        <taxon>Fungi</taxon>
        <taxon>Dikarya</taxon>
        <taxon>Ascomycota</taxon>
        <taxon>Pezizomycotina</taxon>
        <taxon>Eurotiomycetes</taxon>
        <taxon>Chaetothyriomycetidae</taxon>
        <taxon>Chaetothyriales</taxon>
        <taxon>Herpotrichiellaceae</taxon>
        <taxon>Fonsecaea</taxon>
    </lineage>
</organism>
<dbReference type="InterPro" id="IPR011059">
    <property type="entry name" value="Metal-dep_hydrolase_composite"/>
</dbReference>
<dbReference type="Gene3D" id="3.40.50.10910">
    <property type="entry name" value="Amidohydrolase"/>
    <property type="match status" value="1"/>
</dbReference>
<dbReference type="GO" id="GO:0016810">
    <property type="term" value="F:hydrolase activity, acting on carbon-nitrogen (but not peptide) bonds"/>
    <property type="evidence" value="ECO:0007669"/>
    <property type="project" value="InterPro"/>
</dbReference>
<dbReference type="Gene3D" id="2.30.40.10">
    <property type="entry name" value="Urease, subunit C, domain 1"/>
    <property type="match status" value="1"/>
</dbReference>
<dbReference type="EMBL" id="KN848102">
    <property type="protein sequence ID" value="KIX92657.1"/>
    <property type="molecule type" value="Genomic_DNA"/>
</dbReference>
<reference evidence="3 4" key="1">
    <citation type="submission" date="2015-01" db="EMBL/GenBank/DDBJ databases">
        <title>The Genome Sequence of Fonsecaea multimorphosa CBS 102226.</title>
        <authorList>
            <consortium name="The Broad Institute Genomics Platform"/>
            <person name="Cuomo C."/>
            <person name="de Hoog S."/>
            <person name="Gorbushina A."/>
            <person name="Stielow B."/>
            <person name="Teixiera M."/>
            <person name="Abouelleil A."/>
            <person name="Chapman S.B."/>
            <person name="Priest M."/>
            <person name="Young S.K."/>
            <person name="Wortman J."/>
            <person name="Nusbaum C."/>
            <person name="Birren B."/>
        </authorList>
    </citation>
    <scope>NUCLEOTIDE SEQUENCE [LARGE SCALE GENOMIC DNA]</scope>
    <source>
        <strain evidence="3 4">CBS 102226</strain>
    </source>
</reference>
<dbReference type="GeneID" id="27717432"/>
<proteinExistence type="predicted"/>
<dbReference type="AlphaFoldDB" id="A0A0D2JHI7"/>
<dbReference type="Gene3D" id="3.30.110.90">
    <property type="entry name" value="Amidohydrolase"/>
    <property type="match status" value="1"/>
</dbReference>
<keyword evidence="4" id="KW-1185">Reference proteome</keyword>
<dbReference type="Gene3D" id="1.20.58.520">
    <property type="entry name" value="Amidohydrolase"/>
    <property type="match status" value="1"/>
</dbReference>
<dbReference type="Pfam" id="PF01979">
    <property type="entry name" value="Amidohydro_1"/>
    <property type="match status" value="1"/>
</dbReference>
<protein>
    <recommendedName>
        <fullName evidence="2">Amidohydrolase-related domain-containing protein</fullName>
    </recommendedName>
</protein>
<dbReference type="PANTHER" id="PTHR43135">
    <property type="entry name" value="ALPHA-D-RIBOSE 1-METHYLPHOSPHONATE 5-TRIPHOSPHATE DIPHOSPHATASE"/>
    <property type="match status" value="1"/>
</dbReference>
<evidence type="ECO:0000259" key="2">
    <source>
        <dbReference type="Pfam" id="PF01979"/>
    </source>
</evidence>
<sequence length="436" mass="48164">MDPKRTLIKNVRVFDGTRVLPHSADVLIQDELIAEVSHTGEKLSDRWDVEVVDGSGKTLLPGLLDAHTHTRSPWGEQALIWGVTTEMDLMSFPEDMLPLRAEAATRMDISDIKSSSISMTVPGGWPSPLIKEGVIRDFPQMASMDQVQPFIRERVQDEKADIIKLVVDTRKWHEEIPTMSMDMVEKIVQVAHSHNRLAICHIHEHQAAINVVKAGVDGLAHLFLDEPPSEEFVQLCVEKGIFVVTTFGILAGLSNHCYATEFAKLPQVQTYTCDLGVHTLGRDASNWGYVKNASKNPQWALDAARALHKAGVPVLIGTDSLRDMSPCVCQGVSVHHEMWLLVDECGFSPVEALRAATGRTAEAYGWKDRGVVGAGKLADLVLVDGDPTEDIKKTLDISAVWRRGHKLDREAARERVKQPGWGTGTPSSDDHLKCCQ</sequence>
<dbReference type="SUPFAM" id="SSF51556">
    <property type="entry name" value="Metallo-dependent hydrolases"/>
    <property type="match status" value="1"/>
</dbReference>
<gene>
    <name evidence="3" type="ORF">Z520_11686</name>
</gene>
<feature type="region of interest" description="Disordered" evidence="1">
    <location>
        <begin position="414"/>
        <end position="436"/>
    </location>
</feature>
<accession>A0A0D2JHI7</accession>
<dbReference type="InterPro" id="IPR006680">
    <property type="entry name" value="Amidohydro-rel"/>
</dbReference>
<feature type="domain" description="Amidohydrolase-related" evidence="2">
    <location>
        <begin position="151"/>
        <end position="404"/>
    </location>
</feature>
<dbReference type="OrthoDB" id="5595695at2759"/>